<dbReference type="SUPFAM" id="SSF53756">
    <property type="entry name" value="UDP-Glycosyltransferase/glycogen phosphorylase"/>
    <property type="match status" value="1"/>
</dbReference>
<organism evidence="1">
    <name type="scientific">marine metagenome</name>
    <dbReference type="NCBI Taxonomy" id="408172"/>
    <lineage>
        <taxon>unclassified sequences</taxon>
        <taxon>metagenomes</taxon>
        <taxon>ecological metagenomes</taxon>
    </lineage>
</organism>
<dbReference type="AlphaFoldDB" id="A0A382TSN6"/>
<evidence type="ECO:0000313" key="1">
    <source>
        <dbReference type="EMBL" id="SVD24488.1"/>
    </source>
</evidence>
<reference evidence="1" key="1">
    <citation type="submission" date="2018-05" db="EMBL/GenBank/DDBJ databases">
        <authorList>
            <person name="Lanie J.A."/>
            <person name="Ng W.-L."/>
            <person name="Kazmierczak K.M."/>
            <person name="Andrzejewski T.M."/>
            <person name="Davidsen T.M."/>
            <person name="Wayne K.J."/>
            <person name="Tettelin H."/>
            <person name="Glass J.I."/>
            <person name="Rusch D."/>
            <person name="Podicherti R."/>
            <person name="Tsui H.-C.T."/>
            <person name="Winkler M.E."/>
        </authorList>
    </citation>
    <scope>NUCLEOTIDE SEQUENCE</scope>
</reference>
<protein>
    <recommendedName>
        <fullName evidence="2">Glycosyltransferase subfamily 4-like N-terminal domain-containing protein</fullName>
    </recommendedName>
</protein>
<accession>A0A382TSN6</accession>
<name>A0A382TSN6_9ZZZZ</name>
<evidence type="ECO:0008006" key="2">
    <source>
        <dbReference type="Google" id="ProtNLM"/>
    </source>
</evidence>
<sequence length="253" mass="29288">MRVLIASGATGGTSKGSIGKYFHLKDFGEALTKFDIDYKLVRETDYVVGFPTKQISKLISSKKKFKKLIESFKPDAVIVDRQSNFGLEVIKAGIPLFVILRGHHWSELEFAKETIYKDRFMRKIVDARSQIAEKVFAGATAILPVSNYLIDIIKEHHPQQSIEVYVEGVNNARWYKQDGMQLKHPCVGLLQDANWWRKTREMLTLEKVIEKMPEINFYWVGDGQYKDQILQVLGRFDNFHWLGSLQYPDKVRE</sequence>
<dbReference type="Gene3D" id="3.40.50.2000">
    <property type="entry name" value="Glycogen Phosphorylase B"/>
    <property type="match status" value="2"/>
</dbReference>
<gene>
    <name evidence="1" type="ORF">METZ01_LOCUS377342</name>
</gene>
<dbReference type="EMBL" id="UINC01138505">
    <property type="protein sequence ID" value="SVD24488.1"/>
    <property type="molecule type" value="Genomic_DNA"/>
</dbReference>
<feature type="non-terminal residue" evidence="1">
    <location>
        <position position="253"/>
    </location>
</feature>
<proteinExistence type="predicted"/>